<evidence type="ECO:0000256" key="6">
    <source>
        <dbReference type="ARBA" id="ARBA00022989"/>
    </source>
</evidence>
<evidence type="ECO:0000313" key="11">
    <source>
        <dbReference type="Proteomes" id="UP001179600"/>
    </source>
</evidence>
<protein>
    <submittedName>
        <fullName evidence="10">MFS transporter</fullName>
    </submittedName>
</protein>
<feature type="transmembrane region" description="Helical" evidence="8">
    <location>
        <begin position="330"/>
        <end position="350"/>
    </location>
</feature>
<evidence type="ECO:0000259" key="9">
    <source>
        <dbReference type="PROSITE" id="PS50850"/>
    </source>
</evidence>
<dbReference type="PROSITE" id="PS50850">
    <property type="entry name" value="MFS"/>
    <property type="match status" value="1"/>
</dbReference>
<dbReference type="InterPro" id="IPR036259">
    <property type="entry name" value="MFS_trans_sf"/>
</dbReference>
<dbReference type="PRINTS" id="PR01036">
    <property type="entry name" value="TCRTETB"/>
</dbReference>
<dbReference type="PANTHER" id="PTHR42718">
    <property type="entry name" value="MAJOR FACILITATOR SUPERFAMILY MULTIDRUG TRANSPORTER MFSC"/>
    <property type="match status" value="1"/>
</dbReference>
<feature type="transmembrane region" description="Helical" evidence="8">
    <location>
        <begin position="200"/>
        <end position="219"/>
    </location>
</feature>
<feature type="transmembrane region" description="Helical" evidence="8">
    <location>
        <begin position="399"/>
        <end position="418"/>
    </location>
</feature>
<keyword evidence="5 8" id="KW-0812">Transmembrane</keyword>
<keyword evidence="4" id="KW-1003">Cell membrane</keyword>
<comment type="similarity">
    <text evidence="2">Belongs to the major facilitator superfamily. EmrB family.</text>
</comment>
<feature type="transmembrane region" description="Helical" evidence="8">
    <location>
        <begin position="266"/>
        <end position="291"/>
    </location>
</feature>
<feature type="transmembrane region" description="Helical" evidence="8">
    <location>
        <begin position="108"/>
        <end position="129"/>
    </location>
</feature>
<dbReference type="AlphaFoldDB" id="A0AAF0BHS2"/>
<feature type="domain" description="Major facilitator superfamily (MFS) profile" evidence="9">
    <location>
        <begin position="13"/>
        <end position="469"/>
    </location>
</feature>
<sequence length="477" mass="52427">MEQTSMNHRRWYVLAAVGLFTFMSTLDGSIVNIAMPTISAELGVSMNQVEWVVSIYLMTVCAFLLLFGKLGDSKGKVKVFKWGTVIFVIGSALCGIPGSLWILLIARMIQAIGASMTMATGTGIITEVFPMSERGRALGMMGAFVSLGSITGPGVGGFILAHFDWPVIFLINVPVGIITILVGQRYLPKDTYQSHREIDYAGFATFGTFIMTFFGGVFLGQEFGFNRPGVLLLFVLAFISFYLFLRVEKKVTYPLVSFKLFENKMFTMSLLTGSLIFVSNFFTNVVLPFYLQSLRALSPKEAGLIMMVFPMVMVVAAPLSGWLSDKIGPLILCLVGLALLTLSQFLYTQVDGQTPLALFAVIPGMMGLGNAMFQSPNNTIVMSSVEKEDLGIAGSLNSLARNMGMVIGISLSTTVLYQAMSYRMGSKVISYLADRPDIFLYGMHVVYWVSFVICLLAFLMTLVRFKAQRRARLNTKA</sequence>
<dbReference type="NCBIfam" id="TIGR00711">
    <property type="entry name" value="efflux_EmrB"/>
    <property type="match status" value="1"/>
</dbReference>
<dbReference type="Pfam" id="PF07690">
    <property type="entry name" value="MFS_1"/>
    <property type="match status" value="1"/>
</dbReference>
<reference evidence="10" key="1">
    <citation type="submission" date="2023-01" db="EMBL/GenBank/DDBJ databases">
        <title>Oxazolidinone resistance genes in florfenicol resistant enterococci from beef cattle and veal calves at slaughter.</title>
        <authorList>
            <person name="Biggel M."/>
        </authorList>
    </citation>
    <scope>NUCLEOTIDE SEQUENCE</scope>
    <source>
        <strain evidence="10">K204-1</strain>
    </source>
</reference>
<evidence type="ECO:0000256" key="4">
    <source>
        <dbReference type="ARBA" id="ARBA00022475"/>
    </source>
</evidence>
<evidence type="ECO:0000256" key="3">
    <source>
        <dbReference type="ARBA" id="ARBA00022448"/>
    </source>
</evidence>
<dbReference type="PANTHER" id="PTHR42718:SF9">
    <property type="entry name" value="MAJOR FACILITATOR SUPERFAMILY MULTIDRUG TRANSPORTER MFSC"/>
    <property type="match status" value="1"/>
</dbReference>
<dbReference type="EMBL" id="CP116507">
    <property type="protein sequence ID" value="WCG22790.1"/>
    <property type="molecule type" value="Genomic_DNA"/>
</dbReference>
<dbReference type="GO" id="GO:0022857">
    <property type="term" value="F:transmembrane transporter activity"/>
    <property type="evidence" value="ECO:0007669"/>
    <property type="project" value="InterPro"/>
</dbReference>
<feature type="transmembrane region" description="Helical" evidence="8">
    <location>
        <begin position="303"/>
        <end position="323"/>
    </location>
</feature>
<dbReference type="InterPro" id="IPR020846">
    <property type="entry name" value="MFS_dom"/>
</dbReference>
<organism evidence="10 11">
    <name type="scientific">Vagococcus lutrae</name>
    <dbReference type="NCBI Taxonomy" id="81947"/>
    <lineage>
        <taxon>Bacteria</taxon>
        <taxon>Bacillati</taxon>
        <taxon>Bacillota</taxon>
        <taxon>Bacilli</taxon>
        <taxon>Lactobacillales</taxon>
        <taxon>Enterococcaceae</taxon>
        <taxon>Vagococcus</taxon>
    </lineage>
</organism>
<gene>
    <name evidence="10" type="ORF">PML95_00535</name>
</gene>
<keyword evidence="3" id="KW-0813">Transport</keyword>
<name>A0AAF0BHS2_9ENTE</name>
<dbReference type="SUPFAM" id="SSF103473">
    <property type="entry name" value="MFS general substrate transporter"/>
    <property type="match status" value="1"/>
</dbReference>
<dbReference type="Gene3D" id="1.20.1250.20">
    <property type="entry name" value="MFS general substrate transporter like domains"/>
    <property type="match status" value="1"/>
</dbReference>
<feature type="transmembrane region" description="Helical" evidence="8">
    <location>
        <begin position="225"/>
        <end position="245"/>
    </location>
</feature>
<feature type="transmembrane region" description="Helical" evidence="8">
    <location>
        <begin position="12"/>
        <end position="31"/>
    </location>
</feature>
<feature type="transmembrane region" description="Helical" evidence="8">
    <location>
        <begin position="438"/>
        <end position="463"/>
    </location>
</feature>
<feature type="transmembrane region" description="Helical" evidence="8">
    <location>
        <begin position="141"/>
        <end position="161"/>
    </location>
</feature>
<dbReference type="RefSeq" id="WP_248852162.1">
    <property type="nucleotide sequence ID" value="NZ_CP097044.1"/>
</dbReference>
<feature type="transmembrane region" description="Helical" evidence="8">
    <location>
        <begin position="79"/>
        <end position="102"/>
    </location>
</feature>
<dbReference type="InterPro" id="IPR004638">
    <property type="entry name" value="EmrB-like"/>
</dbReference>
<keyword evidence="6 8" id="KW-1133">Transmembrane helix</keyword>
<evidence type="ECO:0000256" key="1">
    <source>
        <dbReference type="ARBA" id="ARBA00004651"/>
    </source>
</evidence>
<evidence type="ECO:0000256" key="2">
    <source>
        <dbReference type="ARBA" id="ARBA00008537"/>
    </source>
</evidence>
<feature type="transmembrane region" description="Helical" evidence="8">
    <location>
        <begin position="356"/>
        <end position="373"/>
    </location>
</feature>
<evidence type="ECO:0000256" key="8">
    <source>
        <dbReference type="SAM" id="Phobius"/>
    </source>
</evidence>
<dbReference type="CDD" id="cd17321">
    <property type="entry name" value="MFS_MMR_MDR_like"/>
    <property type="match status" value="1"/>
</dbReference>
<dbReference type="Proteomes" id="UP001179600">
    <property type="component" value="Chromosome"/>
</dbReference>
<dbReference type="InterPro" id="IPR011701">
    <property type="entry name" value="MFS"/>
</dbReference>
<comment type="subcellular location">
    <subcellularLocation>
        <location evidence="1">Cell membrane</location>
        <topology evidence="1">Multi-pass membrane protein</topology>
    </subcellularLocation>
</comment>
<keyword evidence="7 8" id="KW-0472">Membrane</keyword>
<accession>A0AAF0BHS2</accession>
<evidence type="ECO:0000313" key="10">
    <source>
        <dbReference type="EMBL" id="WCG22790.1"/>
    </source>
</evidence>
<dbReference type="GO" id="GO:0005886">
    <property type="term" value="C:plasma membrane"/>
    <property type="evidence" value="ECO:0007669"/>
    <property type="project" value="UniProtKB-SubCell"/>
</dbReference>
<evidence type="ECO:0000256" key="7">
    <source>
        <dbReference type="ARBA" id="ARBA00023136"/>
    </source>
</evidence>
<proteinExistence type="inferred from homology"/>
<feature type="transmembrane region" description="Helical" evidence="8">
    <location>
        <begin position="167"/>
        <end position="188"/>
    </location>
</feature>
<dbReference type="Gene3D" id="1.20.1720.10">
    <property type="entry name" value="Multidrug resistance protein D"/>
    <property type="match status" value="1"/>
</dbReference>
<evidence type="ECO:0000256" key="5">
    <source>
        <dbReference type="ARBA" id="ARBA00022692"/>
    </source>
</evidence>
<feature type="transmembrane region" description="Helical" evidence="8">
    <location>
        <begin position="51"/>
        <end position="67"/>
    </location>
</feature>